<evidence type="ECO:0000313" key="2">
    <source>
        <dbReference type="Proteomes" id="UP001732700"/>
    </source>
</evidence>
<accession>A0ACD6AEX6</accession>
<name>A0ACD6AEX6_AVESA</name>
<reference evidence="1" key="2">
    <citation type="submission" date="2025-09" db="UniProtKB">
        <authorList>
            <consortium name="EnsemblPlants"/>
        </authorList>
    </citation>
    <scope>IDENTIFICATION</scope>
</reference>
<protein>
    <submittedName>
        <fullName evidence="1">Uncharacterized protein</fullName>
    </submittedName>
</protein>
<dbReference type="EnsemblPlants" id="AVESA.00010b.r2.7DG1360160.1">
    <property type="protein sequence ID" value="AVESA.00010b.r2.7DG1360160.1.CDS.1"/>
    <property type="gene ID" value="AVESA.00010b.r2.7DG1360160"/>
</dbReference>
<evidence type="ECO:0000313" key="1">
    <source>
        <dbReference type="EnsemblPlants" id="AVESA.00010b.r2.7DG1360160.1.CDS.1"/>
    </source>
</evidence>
<organism evidence="1 2">
    <name type="scientific">Avena sativa</name>
    <name type="common">Oat</name>
    <dbReference type="NCBI Taxonomy" id="4498"/>
    <lineage>
        <taxon>Eukaryota</taxon>
        <taxon>Viridiplantae</taxon>
        <taxon>Streptophyta</taxon>
        <taxon>Embryophyta</taxon>
        <taxon>Tracheophyta</taxon>
        <taxon>Spermatophyta</taxon>
        <taxon>Magnoliopsida</taxon>
        <taxon>Liliopsida</taxon>
        <taxon>Poales</taxon>
        <taxon>Poaceae</taxon>
        <taxon>BOP clade</taxon>
        <taxon>Pooideae</taxon>
        <taxon>Poodae</taxon>
        <taxon>Poeae</taxon>
        <taxon>Poeae Chloroplast Group 1 (Aveneae type)</taxon>
        <taxon>Aveninae</taxon>
        <taxon>Avena</taxon>
    </lineage>
</organism>
<dbReference type="Proteomes" id="UP001732700">
    <property type="component" value="Chromosome 7D"/>
</dbReference>
<keyword evidence="2" id="KW-1185">Reference proteome</keyword>
<proteinExistence type="predicted"/>
<reference evidence="1" key="1">
    <citation type="submission" date="2021-05" db="EMBL/GenBank/DDBJ databases">
        <authorList>
            <person name="Scholz U."/>
            <person name="Mascher M."/>
            <person name="Fiebig A."/>
        </authorList>
    </citation>
    <scope>NUCLEOTIDE SEQUENCE [LARGE SCALE GENOMIC DNA]</scope>
</reference>
<sequence>MAEQSVTRMSAEEAAAKRAEFESATAADPGNVKLWARFMSFELGDGGGGIEAGRALYERTLAAFPDPAIENSVYWSWSTAERKLGDVDGHRRVLERWVRRLPRGGGGGLGKEGWKQYLEFEVKNGEVERVRAVGEALLKAFPMDQYAYVDYVRALAALSRHVEAFAVAERGVKELSRRCRGHDEIIWFFMDKYVRRLKAKRSTAWEELTFDKL</sequence>